<dbReference type="InterPro" id="IPR004378">
    <property type="entry name" value="F420H2_quin_Rdtase"/>
</dbReference>
<evidence type="ECO:0000313" key="3">
    <source>
        <dbReference type="EMBL" id="OFJ53757.1"/>
    </source>
</evidence>
<reference evidence="3 4" key="1">
    <citation type="submission" date="2016-09" db="EMBL/GenBank/DDBJ databases">
        <title>genome sequence of Mycobacterium sp. 739 SCH.</title>
        <authorList>
            <person name="Greninger A.L."/>
            <person name="Qin X."/>
            <person name="Jerome K."/>
            <person name="Vora S."/>
            <person name="Quinn K."/>
        </authorList>
    </citation>
    <scope>NUCLEOTIDE SEQUENCE [LARGE SCALE GENOMIC DNA]</scope>
    <source>
        <strain evidence="3 4">SCH</strain>
    </source>
</reference>
<dbReference type="InterPro" id="IPR012349">
    <property type="entry name" value="Split_barrel_FMN-bd"/>
</dbReference>
<organism evidence="3 4">
    <name type="scientific">Mycolicibacterium grossiae</name>
    <dbReference type="NCBI Taxonomy" id="1552759"/>
    <lineage>
        <taxon>Bacteria</taxon>
        <taxon>Bacillati</taxon>
        <taxon>Actinomycetota</taxon>
        <taxon>Actinomycetes</taxon>
        <taxon>Mycobacteriales</taxon>
        <taxon>Mycobacteriaceae</taxon>
        <taxon>Mycolicibacterium</taxon>
    </lineage>
</organism>
<dbReference type="Gene3D" id="2.30.110.10">
    <property type="entry name" value="Electron Transport, Fmn-binding Protein, Chain A"/>
    <property type="match status" value="1"/>
</dbReference>
<name>A0A1E8Q5P4_9MYCO</name>
<protein>
    <recommendedName>
        <fullName evidence="5">Nitroreductase family deazaflavin-dependent oxidoreductase</fullName>
    </recommendedName>
</protein>
<proteinExistence type="inferred from homology"/>
<dbReference type="GO" id="GO:0016491">
    <property type="term" value="F:oxidoreductase activity"/>
    <property type="evidence" value="ECO:0007669"/>
    <property type="project" value="InterPro"/>
</dbReference>
<dbReference type="PANTHER" id="PTHR39428">
    <property type="entry name" value="F420H(2)-DEPENDENT QUINONE REDUCTASE RV1261C"/>
    <property type="match status" value="1"/>
</dbReference>
<dbReference type="OrthoDB" id="8225825at2"/>
<evidence type="ECO:0000256" key="1">
    <source>
        <dbReference type="ARBA" id="ARBA00008710"/>
    </source>
</evidence>
<accession>A0A1E8Q5P4</accession>
<dbReference type="PANTHER" id="PTHR39428:SF3">
    <property type="entry name" value="DEAZAFLAVIN-DEPENDENT NITROREDUCTASE"/>
    <property type="match status" value="1"/>
</dbReference>
<dbReference type="GO" id="GO:0070967">
    <property type="term" value="F:coenzyme F420 binding"/>
    <property type="evidence" value="ECO:0007669"/>
    <property type="project" value="TreeGrafter"/>
</dbReference>
<dbReference type="EMBL" id="MCHX01000021">
    <property type="protein sequence ID" value="OFJ53757.1"/>
    <property type="molecule type" value="Genomic_DNA"/>
</dbReference>
<dbReference type="GO" id="GO:0005886">
    <property type="term" value="C:plasma membrane"/>
    <property type="evidence" value="ECO:0007669"/>
    <property type="project" value="TreeGrafter"/>
</dbReference>
<comment type="caution">
    <text evidence="3">The sequence shown here is derived from an EMBL/GenBank/DDBJ whole genome shotgun (WGS) entry which is preliminary data.</text>
</comment>
<comment type="catalytic activity">
    <reaction evidence="2">
        <text>oxidized coenzyme F420-(gamma-L-Glu)(n) + a quinol + H(+) = reduced coenzyme F420-(gamma-L-Glu)(n) + a quinone</text>
        <dbReference type="Rhea" id="RHEA:39663"/>
        <dbReference type="Rhea" id="RHEA-COMP:12939"/>
        <dbReference type="Rhea" id="RHEA-COMP:14378"/>
        <dbReference type="ChEBI" id="CHEBI:15378"/>
        <dbReference type="ChEBI" id="CHEBI:24646"/>
        <dbReference type="ChEBI" id="CHEBI:132124"/>
        <dbReference type="ChEBI" id="CHEBI:133980"/>
        <dbReference type="ChEBI" id="CHEBI:139511"/>
    </reaction>
</comment>
<dbReference type="AlphaFoldDB" id="A0A1E8Q5P4"/>
<dbReference type="RefSeq" id="WP_070353144.1">
    <property type="nucleotide sequence ID" value="NZ_CP043474.1"/>
</dbReference>
<keyword evidence="4" id="KW-1185">Reference proteome</keyword>
<dbReference type="NCBIfam" id="TIGR00026">
    <property type="entry name" value="hi_GC_TIGR00026"/>
    <property type="match status" value="1"/>
</dbReference>
<comment type="similarity">
    <text evidence="1">Belongs to the F420H(2)-dependent quinone reductase family.</text>
</comment>
<evidence type="ECO:0000256" key="2">
    <source>
        <dbReference type="ARBA" id="ARBA00049106"/>
    </source>
</evidence>
<dbReference type="Proteomes" id="UP000178953">
    <property type="component" value="Unassembled WGS sequence"/>
</dbReference>
<evidence type="ECO:0008006" key="5">
    <source>
        <dbReference type="Google" id="ProtNLM"/>
    </source>
</evidence>
<dbReference type="Pfam" id="PF04075">
    <property type="entry name" value="F420H2_quin_red"/>
    <property type="match status" value="1"/>
</dbReference>
<gene>
    <name evidence="3" type="ORF">BEL07_11050</name>
</gene>
<evidence type="ECO:0000313" key="4">
    <source>
        <dbReference type="Proteomes" id="UP000178953"/>
    </source>
</evidence>
<sequence>MSDGANPIRNSGLTAWLLKNFSRAHIWAYQHTDGLIGSRLLWLPAALITTTGRRSGKERTTATLCLIDGDRVVLPASYGGRDHDPAWYLNLKEHPRVEVQYGSRTRAMTARDATDDERTSYWPRLTRMYPPYRSYREAADRVIPLVVCEP</sequence>